<evidence type="ECO:0000259" key="2">
    <source>
        <dbReference type="Pfam" id="PF13354"/>
    </source>
</evidence>
<evidence type="ECO:0000256" key="1">
    <source>
        <dbReference type="SAM" id="MobiDB-lite"/>
    </source>
</evidence>
<dbReference type="InterPro" id="IPR012338">
    <property type="entry name" value="Beta-lactam/transpept-like"/>
</dbReference>
<evidence type="ECO:0000313" key="4">
    <source>
        <dbReference type="Proteomes" id="UP001431656"/>
    </source>
</evidence>
<dbReference type="PANTHER" id="PTHR35333:SF3">
    <property type="entry name" value="BETA-LACTAMASE-TYPE TRANSPEPTIDASE FOLD CONTAINING PROTEIN"/>
    <property type="match status" value="1"/>
</dbReference>
<dbReference type="GO" id="GO:0030655">
    <property type="term" value="P:beta-lactam antibiotic catabolic process"/>
    <property type="evidence" value="ECO:0007669"/>
    <property type="project" value="InterPro"/>
</dbReference>
<dbReference type="EMBL" id="AP028056">
    <property type="protein sequence ID" value="BEH02157.1"/>
    <property type="molecule type" value="Genomic_DNA"/>
</dbReference>
<accession>A0AAN0MGP1</accession>
<dbReference type="Proteomes" id="UP001431656">
    <property type="component" value="Chromosome"/>
</dbReference>
<dbReference type="KEGG" id="broo:brsh051_14380"/>
<reference evidence="3" key="1">
    <citation type="journal article" date="2024" name="Int. J. Syst. Evol. Microbiol.">
        <title>Brooklawnia propionicigenes sp. nov., a facultatively anaerobic, propionate-producing bacterium isolated from a methanogenic reactor treating waste from cattle farms.</title>
        <authorList>
            <person name="Akita Y."/>
            <person name="Ueki A."/>
            <person name="Tonouchi A."/>
            <person name="Sugawara Y."/>
            <person name="Honma S."/>
            <person name="Kaku N."/>
            <person name="Ueki K."/>
        </authorList>
    </citation>
    <scope>NUCLEOTIDE SEQUENCE</scope>
    <source>
        <strain evidence="3">SH051</strain>
    </source>
</reference>
<protein>
    <recommendedName>
        <fullName evidence="2">Beta-lactamase class A catalytic domain-containing protein</fullName>
    </recommendedName>
</protein>
<feature type="region of interest" description="Disordered" evidence="1">
    <location>
        <begin position="228"/>
        <end position="260"/>
    </location>
</feature>
<dbReference type="GO" id="GO:0008800">
    <property type="term" value="F:beta-lactamase activity"/>
    <property type="evidence" value="ECO:0007669"/>
    <property type="project" value="InterPro"/>
</dbReference>
<dbReference type="InterPro" id="IPR045155">
    <property type="entry name" value="Beta-lactam_cat"/>
</dbReference>
<dbReference type="GO" id="GO:0046677">
    <property type="term" value="P:response to antibiotic"/>
    <property type="evidence" value="ECO:0007669"/>
    <property type="project" value="InterPro"/>
</dbReference>
<dbReference type="AlphaFoldDB" id="A0AAN0MGP1"/>
<keyword evidence="4" id="KW-1185">Reference proteome</keyword>
<feature type="domain" description="Beta-lactamase class A catalytic" evidence="2">
    <location>
        <begin position="113"/>
        <end position="226"/>
    </location>
</feature>
<dbReference type="Gene3D" id="3.40.710.10">
    <property type="entry name" value="DD-peptidase/beta-lactamase superfamily"/>
    <property type="match status" value="1"/>
</dbReference>
<dbReference type="InterPro" id="IPR000871">
    <property type="entry name" value="Beta-lactam_class-A"/>
</dbReference>
<gene>
    <name evidence="3" type="ORF">brsh051_14380</name>
</gene>
<dbReference type="PANTHER" id="PTHR35333">
    <property type="entry name" value="BETA-LACTAMASE"/>
    <property type="match status" value="1"/>
</dbReference>
<dbReference type="SUPFAM" id="SSF56601">
    <property type="entry name" value="beta-lactamase/transpeptidase-like"/>
    <property type="match status" value="1"/>
</dbReference>
<name>A0AAN0MGP1_9ACTN</name>
<sequence>MPTDIADPPTTSSVGDAGDGSTVVSIGALSCRLPDSDQARTQTERLMAAETQFSGSGTDKVAFAVHDYQTGVTCSRNDGTGYEAASIIKVATVAALLWQIEQDPWLEFTTEQEELATAAITISDNDAQEMLWELIGGSPGLELFLAAAGMSHTTTDPDGAWGLTSTTAGDQLLLLDVLVDGELLSAGHRAFLLGLMRDVDLEQVWGVSSGAPAGPSIALKNGWLDDPVYPGTSGGDEADWPQAQDGAGSPQRQYDRLDSDTDDFDATWTNNSIGYISSATAAYSLAVLSDGNVSDEAGRQIVSQTSRLVVEALLG</sequence>
<proteinExistence type="predicted"/>
<evidence type="ECO:0000313" key="3">
    <source>
        <dbReference type="EMBL" id="BEH02157.1"/>
    </source>
</evidence>
<organism evidence="3 4">
    <name type="scientific">Brooklawnia propionicigenes</name>
    <dbReference type="NCBI Taxonomy" id="3041175"/>
    <lineage>
        <taxon>Bacteria</taxon>
        <taxon>Bacillati</taxon>
        <taxon>Actinomycetota</taxon>
        <taxon>Actinomycetes</taxon>
        <taxon>Propionibacteriales</taxon>
        <taxon>Propionibacteriaceae</taxon>
        <taxon>Brooklawnia</taxon>
    </lineage>
</organism>
<dbReference type="Pfam" id="PF13354">
    <property type="entry name" value="Beta-lactamase2"/>
    <property type="match status" value="1"/>
</dbReference>